<dbReference type="AlphaFoldDB" id="A0A1W1UZC2"/>
<organism evidence="3 4">
    <name type="scientific">Deinococcus hopiensis KR-140</name>
    <dbReference type="NCBI Taxonomy" id="695939"/>
    <lineage>
        <taxon>Bacteria</taxon>
        <taxon>Thermotogati</taxon>
        <taxon>Deinococcota</taxon>
        <taxon>Deinococci</taxon>
        <taxon>Deinococcales</taxon>
        <taxon>Deinococcaceae</taxon>
        <taxon>Deinococcus</taxon>
    </lineage>
</organism>
<dbReference type="RefSeq" id="WP_245808284.1">
    <property type="nucleotide sequence ID" value="NZ_FWWU01000008.1"/>
</dbReference>
<keyword evidence="4" id="KW-1185">Reference proteome</keyword>
<keyword evidence="2" id="KW-0732">Signal</keyword>
<evidence type="ECO:0000256" key="1">
    <source>
        <dbReference type="SAM" id="MobiDB-lite"/>
    </source>
</evidence>
<feature type="signal peptide" evidence="2">
    <location>
        <begin position="1"/>
        <end position="21"/>
    </location>
</feature>
<name>A0A1W1UZC2_9DEIO</name>
<evidence type="ECO:0000313" key="4">
    <source>
        <dbReference type="Proteomes" id="UP000192582"/>
    </source>
</evidence>
<gene>
    <name evidence="3" type="ORF">SAMN00790413_03806</name>
</gene>
<feature type="chain" id="PRO_5013366057" evidence="2">
    <location>
        <begin position="22"/>
        <end position="521"/>
    </location>
</feature>
<protein>
    <submittedName>
        <fullName evidence="3">Uncharacterized protein</fullName>
    </submittedName>
</protein>
<proteinExistence type="predicted"/>
<feature type="compositionally biased region" description="Polar residues" evidence="1">
    <location>
        <begin position="463"/>
        <end position="475"/>
    </location>
</feature>
<evidence type="ECO:0000256" key="2">
    <source>
        <dbReference type="SAM" id="SignalP"/>
    </source>
</evidence>
<sequence length="521" mass="54700">MSLSRRLLALLGPALLCPAQAQSSSVQQQAQTLASGYALYLTAQGFRDYCVQNDPGTATRTRQAFTAWAQAQGLTGFEVQLSKLLGAKLQGELRTQLQAQVSGLTATFQKLGTPAQVCGLFPNQLQSDAFDVKGKAPGLGAILAGKPEAGTGANTAAGAAKGTATSGSASTAATGTVYTVAQLSSLAGQTLAAQPKGASARTKEGAVLNKLRSLGARVAVTGKVAPRFDSLEQEDERREVRWDVYCYNTLVDGALDNLRGKTVTVVGTVSDFDDSTNITLRDCQVLSPAAAAGLKKSTLSTADVGWRFKNQPAEKFLVAAGQGLKDSQIQGVYSELSYSTGVGGMMITTYPASLFLKDGTVYNDPYWAPNSFNYKLSRELEPQKWGKWTKQGKNFLIKWGDGSTDTFEVQETLKPAPAGLKLSGTYSSISGGGNTALGGDVVVAVTNAYTFTPQGTFKGGRSASGSTSNVTTLSQSSTSGTYSISGYGITLKYGDGGQKRLFFFVRSPKLVTIGGSDHLMD</sequence>
<reference evidence="3 4" key="1">
    <citation type="submission" date="2017-04" db="EMBL/GenBank/DDBJ databases">
        <authorList>
            <person name="Afonso C.L."/>
            <person name="Miller P.J."/>
            <person name="Scott M.A."/>
            <person name="Spackman E."/>
            <person name="Goraichik I."/>
            <person name="Dimitrov K.M."/>
            <person name="Suarez D.L."/>
            <person name="Swayne D.E."/>
        </authorList>
    </citation>
    <scope>NUCLEOTIDE SEQUENCE [LARGE SCALE GENOMIC DNA]</scope>
    <source>
        <strain evidence="3 4">KR-140</strain>
    </source>
</reference>
<evidence type="ECO:0000313" key="3">
    <source>
        <dbReference type="EMBL" id="SMB86419.1"/>
    </source>
</evidence>
<accession>A0A1W1UZC2</accession>
<dbReference type="EMBL" id="FWWU01000008">
    <property type="protein sequence ID" value="SMB86419.1"/>
    <property type="molecule type" value="Genomic_DNA"/>
</dbReference>
<dbReference type="Proteomes" id="UP000192582">
    <property type="component" value="Unassembled WGS sequence"/>
</dbReference>
<feature type="region of interest" description="Disordered" evidence="1">
    <location>
        <begin position="459"/>
        <end position="479"/>
    </location>
</feature>